<evidence type="ECO:0000256" key="1">
    <source>
        <dbReference type="ARBA" id="ARBA00001933"/>
    </source>
</evidence>
<dbReference type="STRING" id="1367422.A0A178ZQS9"/>
<dbReference type="OrthoDB" id="2382073at2759"/>
<dbReference type="InterPro" id="IPR004839">
    <property type="entry name" value="Aminotransferase_I/II_large"/>
</dbReference>
<keyword evidence="7" id="KW-1185">Reference proteome</keyword>
<proteinExistence type="inferred from homology"/>
<evidence type="ECO:0000256" key="2">
    <source>
        <dbReference type="ARBA" id="ARBA00010008"/>
    </source>
</evidence>
<dbReference type="AlphaFoldDB" id="A0A178ZQS9"/>
<dbReference type="InterPro" id="IPR015421">
    <property type="entry name" value="PyrdxlP-dep_Trfase_major"/>
</dbReference>
<reference evidence="6 7" key="1">
    <citation type="submission" date="2016-04" db="EMBL/GenBank/DDBJ databases">
        <title>Draft genome of Fonsecaea erecta CBS 125763.</title>
        <authorList>
            <person name="Weiss V.A."/>
            <person name="Vicente V.A."/>
            <person name="Raittz R.T."/>
            <person name="Moreno L.F."/>
            <person name="De Souza E.M."/>
            <person name="Pedrosa F.O."/>
            <person name="Steffens M.B."/>
            <person name="Faoro H."/>
            <person name="Tadra-Sfeir M.Z."/>
            <person name="Najafzadeh M.J."/>
            <person name="Felipe M.S."/>
            <person name="Teixeira M."/>
            <person name="Sun J."/>
            <person name="Xi L."/>
            <person name="Gomes R."/>
            <person name="De Azevedo C.M."/>
            <person name="Salgado C.G."/>
            <person name="Da Silva M.B."/>
            <person name="Nascimento M.F."/>
            <person name="Queiroz-Telles F."/>
            <person name="Attili D.S."/>
            <person name="Gorbushina A."/>
        </authorList>
    </citation>
    <scope>NUCLEOTIDE SEQUENCE [LARGE SCALE GENOMIC DNA]</scope>
    <source>
        <strain evidence="6 7">CBS 125763</strain>
    </source>
</reference>
<evidence type="ECO:0000313" key="6">
    <source>
        <dbReference type="EMBL" id="OAP62184.1"/>
    </source>
</evidence>
<evidence type="ECO:0000256" key="4">
    <source>
        <dbReference type="ARBA" id="ARBA00022898"/>
    </source>
</evidence>
<accession>A0A178ZQS9</accession>
<dbReference type="InterPro" id="IPR050087">
    <property type="entry name" value="AON_synthase_class-II"/>
</dbReference>
<gene>
    <name evidence="6" type="ORF">AYL99_04387</name>
</gene>
<evidence type="ECO:0000259" key="5">
    <source>
        <dbReference type="Pfam" id="PF00155"/>
    </source>
</evidence>
<dbReference type="Gene3D" id="3.40.640.10">
    <property type="entry name" value="Type I PLP-dependent aspartate aminotransferase-like (Major domain)"/>
    <property type="match status" value="1"/>
</dbReference>
<organism evidence="6 7">
    <name type="scientific">Fonsecaea erecta</name>
    <dbReference type="NCBI Taxonomy" id="1367422"/>
    <lineage>
        <taxon>Eukaryota</taxon>
        <taxon>Fungi</taxon>
        <taxon>Dikarya</taxon>
        <taxon>Ascomycota</taxon>
        <taxon>Pezizomycotina</taxon>
        <taxon>Eurotiomycetes</taxon>
        <taxon>Chaetothyriomycetidae</taxon>
        <taxon>Chaetothyriales</taxon>
        <taxon>Herpotrichiellaceae</taxon>
        <taxon>Fonsecaea</taxon>
    </lineage>
</organism>
<dbReference type="Proteomes" id="UP000078343">
    <property type="component" value="Unassembled WGS sequence"/>
</dbReference>
<comment type="caution">
    <text evidence="6">The sequence shown here is derived from an EMBL/GenBank/DDBJ whole genome shotgun (WGS) entry which is preliminary data.</text>
</comment>
<dbReference type="PANTHER" id="PTHR13693:SF77">
    <property type="entry name" value="8-AMINO-7-OXONONANOATE SYNTHASE"/>
    <property type="match status" value="1"/>
</dbReference>
<keyword evidence="3" id="KW-0808">Transferase</keyword>
<dbReference type="GeneID" id="30008556"/>
<protein>
    <recommendedName>
        <fullName evidence="5">Aminotransferase class I/classII large domain-containing protein</fullName>
    </recommendedName>
</protein>
<evidence type="ECO:0000256" key="3">
    <source>
        <dbReference type="ARBA" id="ARBA00022679"/>
    </source>
</evidence>
<dbReference type="RefSeq" id="XP_018695551.1">
    <property type="nucleotide sequence ID" value="XM_018835901.1"/>
</dbReference>
<sequence>MPSSSPLEKRLSALLEKRRAQSKLRILKSSPPGSVDFSSNDFLSLSTNKEFQDDYLAGLNRSHTPIGSTGSRLLDGNSELAESLERDLAAFHGAEAGLLTNSGFDANVSIFTFLPQPGDVIIYDELIHASVHDGMRQCRAKQQIPFKHNDVEDLSRILQRFSSSSPSQTIFVAVETVYSMEGDLAPLTEIVDLIEAMLPRNNAHLVVDEAHATGVYGPNGSGRVCELGLEKRVSIRLHTFGKALACNGAIVLCSPVIRLFLINYARPLIYTTFMSYPSLLAIQTAYDWLKIGKANLLAANLYHLIDHLYTRLQSLAPVVAESGPVSKTLVSLPTTCPESPIFAILSPNPRSLASYCQSAGFIVRPVVAPTVPEGTERVRVCLHAGNTVEQIDRFVECVKEWIVNEGARNAHPEQPSTPQTHAISPRVGLKMGNSVLAKI</sequence>
<evidence type="ECO:0000313" key="7">
    <source>
        <dbReference type="Proteomes" id="UP000078343"/>
    </source>
</evidence>
<comment type="cofactor">
    <cofactor evidence="1">
        <name>pyridoxal 5'-phosphate</name>
        <dbReference type="ChEBI" id="CHEBI:597326"/>
    </cofactor>
</comment>
<dbReference type="Pfam" id="PF00155">
    <property type="entry name" value="Aminotran_1_2"/>
    <property type="match status" value="1"/>
</dbReference>
<dbReference type="GO" id="GO:0016740">
    <property type="term" value="F:transferase activity"/>
    <property type="evidence" value="ECO:0007669"/>
    <property type="project" value="UniProtKB-KW"/>
</dbReference>
<dbReference type="InterPro" id="IPR015422">
    <property type="entry name" value="PyrdxlP-dep_Trfase_small"/>
</dbReference>
<feature type="domain" description="Aminotransferase class I/classII large" evidence="5">
    <location>
        <begin position="35"/>
        <end position="396"/>
    </location>
</feature>
<dbReference type="GO" id="GO:0030170">
    <property type="term" value="F:pyridoxal phosphate binding"/>
    <property type="evidence" value="ECO:0007669"/>
    <property type="project" value="InterPro"/>
</dbReference>
<dbReference type="GO" id="GO:0009102">
    <property type="term" value="P:biotin biosynthetic process"/>
    <property type="evidence" value="ECO:0007669"/>
    <property type="project" value="TreeGrafter"/>
</dbReference>
<keyword evidence="4" id="KW-0663">Pyridoxal phosphate</keyword>
<name>A0A178ZQS9_9EURO</name>
<dbReference type="Gene3D" id="3.90.1150.10">
    <property type="entry name" value="Aspartate Aminotransferase, domain 1"/>
    <property type="match status" value="1"/>
</dbReference>
<dbReference type="SUPFAM" id="SSF53383">
    <property type="entry name" value="PLP-dependent transferases"/>
    <property type="match status" value="1"/>
</dbReference>
<dbReference type="PANTHER" id="PTHR13693">
    <property type="entry name" value="CLASS II AMINOTRANSFERASE/8-AMINO-7-OXONONANOATE SYNTHASE"/>
    <property type="match status" value="1"/>
</dbReference>
<dbReference type="EMBL" id="LVYI01000003">
    <property type="protein sequence ID" value="OAP62184.1"/>
    <property type="molecule type" value="Genomic_DNA"/>
</dbReference>
<comment type="similarity">
    <text evidence="2">Belongs to the class-II pyridoxal-phosphate-dependent aminotransferase family. BioF subfamily.</text>
</comment>
<dbReference type="InterPro" id="IPR015424">
    <property type="entry name" value="PyrdxlP-dep_Trfase"/>
</dbReference>